<dbReference type="HOGENOM" id="CLU_069306_0_0_6"/>
<dbReference type="Pfam" id="PF01298">
    <property type="entry name" value="TbpB_B_D"/>
    <property type="match status" value="1"/>
</dbReference>
<dbReference type="Proteomes" id="UP000004870">
    <property type="component" value="Unassembled WGS sequence"/>
</dbReference>
<feature type="chain" id="PRO_5002990467" description="Transferrin-binding protein B C-lobe/N-lobe beta-barrel domain-containing protein" evidence="2">
    <location>
        <begin position="24"/>
        <end position="263"/>
    </location>
</feature>
<dbReference type="SUPFAM" id="SSF56925">
    <property type="entry name" value="OMPA-like"/>
    <property type="match status" value="1"/>
</dbReference>
<dbReference type="Gene3D" id="2.40.160.90">
    <property type="match status" value="1"/>
</dbReference>
<evidence type="ECO:0000313" key="5">
    <source>
        <dbReference type="Proteomes" id="UP000004870"/>
    </source>
</evidence>
<reference evidence="4 5" key="1">
    <citation type="submission" date="2009-08" db="EMBL/GenBank/DDBJ databases">
        <authorList>
            <person name="Qin X."/>
            <person name="Bachman B."/>
            <person name="Battles P."/>
            <person name="Bell A."/>
            <person name="Bess C."/>
            <person name="Bickham C."/>
            <person name="Chaboub L."/>
            <person name="Chen D."/>
            <person name="Coyle M."/>
            <person name="Deiros D.R."/>
            <person name="Dinh H."/>
            <person name="Forbes L."/>
            <person name="Fowler G."/>
            <person name="Francisco L."/>
            <person name="Fu Q."/>
            <person name="Gubbala S."/>
            <person name="Hale W."/>
            <person name="Han Y."/>
            <person name="Hemphill L."/>
            <person name="Highlander S.K."/>
            <person name="Hirani K."/>
            <person name="Hogues M."/>
            <person name="Jackson L."/>
            <person name="Jakkamsetti A."/>
            <person name="Javaid M."/>
            <person name="Jiang H."/>
            <person name="Korchina V."/>
            <person name="Kovar C."/>
            <person name="Lara F."/>
            <person name="Lee S."/>
            <person name="Mata R."/>
            <person name="Mathew T."/>
            <person name="Moen C."/>
            <person name="Morales K."/>
            <person name="Munidasa M."/>
            <person name="Nazareth L."/>
            <person name="Ngo R."/>
            <person name="Nguyen L."/>
            <person name="Okwuonu G."/>
            <person name="Ongeri F."/>
            <person name="Patil S."/>
            <person name="Petrosino J."/>
            <person name="Pham C."/>
            <person name="Pham P."/>
            <person name="Pu L.-L."/>
            <person name="Puazo M."/>
            <person name="Raj R."/>
            <person name="Reid J."/>
            <person name="Rouhana J."/>
            <person name="Saada N."/>
            <person name="Shang Y."/>
            <person name="Simmons D."/>
            <person name="Thornton R."/>
            <person name="Warren J."/>
            <person name="Weissenberger G."/>
            <person name="Zhang J."/>
            <person name="Zhang L."/>
            <person name="Zhou C."/>
            <person name="Zhu D."/>
            <person name="Muzny D."/>
            <person name="Worley K."/>
            <person name="Gibbs R."/>
        </authorList>
    </citation>
    <scope>NUCLEOTIDE SEQUENCE [LARGE SCALE GENOMIC DNA]</scope>
    <source>
        <strain evidence="5">ATCC 15826 / DSM 8339 / NCTC 10426 / 6573</strain>
    </source>
</reference>
<keyword evidence="2" id="KW-0732">Signal</keyword>
<dbReference type="AlphaFoldDB" id="C8NBQ8"/>
<dbReference type="GeneID" id="84790168"/>
<evidence type="ECO:0000313" key="4">
    <source>
        <dbReference type="EMBL" id="EEV87993.1"/>
    </source>
</evidence>
<organism evidence="4 5">
    <name type="scientific">Cardiobacterium hominis (strain ATCC 15826 / DSM 8339 / NCTC 10426 / 6573)</name>
    <dbReference type="NCBI Taxonomy" id="638300"/>
    <lineage>
        <taxon>Bacteria</taxon>
        <taxon>Pseudomonadati</taxon>
        <taxon>Pseudomonadota</taxon>
        <taxon>Gammaproteobacteria</taxon>
        <taxon>Cardiobacteriales</taxon>
        <taxon>Cardiobacteriaceae</taxon>
        <taxon>Cardiobacterium</taxon>
    </lineage>
</organism>
<feature type="domain" description="Transferrin-binding protein B C-lobe/N-lobe beta-barrel" evidence="3">
    <location>
        <begin position="157"/>
        <end position="260"/>
    </location>
</feature>
<proteinExistence type="predicted"/>
<dbReference type="InterPro" id="IPR001677">
    <property type="entry name" value="TbpB_B_D"/>
</dbReference>
<evidence type="ECO:0000259" key="3">
    <source>
        <dbReference type="Pfam" id="PF01298"/>
    </source>
</evidence>
<feature type="region of interest" description="Disordered" evidence="1">
    <location>
        <begin position="25"/>
        <end position="55"/>
    </location>
</feature>
<gene>
    <name evidence="4" type="ORF">HMPREF0198_1936</name>
</gene>
<evidence type="ECO:0000256" key="1">
    <source>
        <dbReference type="SAM" id="MobiDB-lite"/>
    </source>
</evidence>
<sequence length="263" mass="26938">MKKHTLGLSIATILLLAACGGGGSDDNNPADPNNGGSNNNTPSVPKISSPAAPTNKVSGTYQGKAYIIPVNGGTGKAENIGGNNIATPTISGQQIATEIPNISGGGMTFISNSNIFGKSYRFFVASGRNELPNSRFGYINEGDKDYIFSHGTLTTNMPTSGTAKYSGEAVLGRSASGTLGTANITADFGQKTLAGSITRSKDSDINFNQIDLNATISGNSFSGDGAVKANGNFYGNNAAEVGGIFHDTTQNLYGSFGAKRASN</sequence>
<dbReference type="RefSeq" id="WP_004142015.1">
    <property type="nucleotide sequence ID" value="NZ_GG694027.1"/>
</dbReference>
<evidence type="ECO:0000256" key="2">
    <source>
        <dbReference type="SAM" id="SignalP"/>
    </source>
</evidence>
<dbReference type="NCBIfam" id="NF041636">
    <property type="entry name" value="slam_lipo"/>
    <property type="match status" value="1"/>
</dbReference>
<accession>C8NBQ8</accession>
<dbReference type="InterPro" id="IPR054843">
    <property type="entry name" value="Slam_hemophilin_C"/>
</dbReference>
<feature type="signal peptide" evidence="2">
    <location>
        <begin position="1"/>
        <end position="23"/>
    </location>
</feature>
<name>C8NBQ8_CARH6</name>
<dbReference type="InterPro" id="IPR011250">
    <property type="entry name" value="OMP/PagP_B-barrel"/>
</dbReference>
<dbReference type="PROSITE" id="PS51257">
    <property type="entry name" value="PROKAR_LIPOPROTEIN"/>
    <property type="match status" value="1"/>
</dbReference>
<feature type="compositionally biased region" description="Low complexity" evidence="1">
    <location>
        <begin position="25"/>
        <end position="43"/>
    </location>
</feature>
<dbReference type="EMBL" id="ACKY01000105">
    <property type="protein sequence ID" value="EEV87993.1"/>
    <property type="molecule type" value="Genomic_DNA"/>
</dbReference>
<protein>
    <recommendedName>
        <fullName evidence="3">Transferrin-binding protein B C-lobe/N-lobe beta-barrel domain-containing protein</fullName>
    </recommendedName>
</protein>
<dbReference type="OrthoDB" id="5689800at2"/>
<keyword evidence="5" id="KW-1185">Reference proteome</keyword>
<comment type="caution">
    <text evidence="4">The sequence shown here is derived from an EMBL/GenBank/DDBJ whole genome shotgun (WGS) entry which is preliminary data.</text>
</comment>